<evidence type="ECO:0000256" key="5">
    <source>
        <dbReference type="SAM" id="Phobius"/>
    </source>
</evidence>
<evidence type="ECO:0000256" key="3">
    <source>
        <dbReference type="ARBA" id="ARBA00022989"/>
    </source>
</evidence>
<feature type="transmembrane region" description="Helical" evidence="5">
    <location>
        <begin position="240"/>
        <end position="260"/>
    </location>
</feature>
<dbReference type="InterPro" id="IPR052185">
    <property type="entry name" value="IPC_Synthase-Related"/>
</dbReference>
<evidence type="ECO:0000256" key="4">
    <source>
        <dbReference type="ARBA" id="ARBA00023136"/>
    </source>
</evidence>
<comment type="caution">
    <text evidence="7">The sequence shown here is derived from an EMBL/GenBank/DDBJ whole genome shotgun (WGS) entry which is preliminary data.</text>
</comment>
<accession>A0A6L6XSZ2</accession>
<feature type="transmembrane region" description="Helical" evidence="5">
    <location>
        <begin position="216"/>
        <end position="234"/>
    </location>
</feature>
<keyword evidence="4 5" id="KW-0472">Membrane</keyword>
<reference evidence="7 8" key="1">
    <citation type="submission" date="2019-12" db="EMBL/GenBank/DDBJ databases">
        <authorList>
            <person name="Huq M.A."/>
        </authorList>
    </citation>
    <scope>NUCLEOTIDE SEQUENCE [LARGE SCALE GENOMIC DNA]</scope>
    <source>
        <strain evidence="7 8">MAH-18</strain>
    </source>
</reference>
<dbReference type="PANTHER" id="PTHR31310">
    <property type="match status" value="1"/>
</dbReference>
<protein>
    <submittedName>
        <fullName evidence="7">Phosphatase PAP2 family protein</fullName>
    </submittedName>
</protein>
<dbReference type="Proteomes" id="UP000473525">
    <property type="component" value="Unassembled WGS sequence"/>
</dbReference>
<gene>
    <name evidence="7" type="ORF">GON03_06140</name>
</gene>
<dbReference type="Gene3D" id="1.20.144.10">
    <property type="entry name" value="Phosphatidic acid phosphatase type 2/haloperoxidase"/>
    <property type="match status" value="1"/>
</dbReference>
<dbReference type="AlphaFoldDB" id="A0A6L6XSZ2"/>
<dbReference type="GO" id="GO:0016020">
    <property type="term" value="C:membrane"/>
    <property type="evidence" value="ECO:0007669"/>
    <property type="project" value="UniProtKB-SubCell"/>
</dbReference>
<dbReference type="InterPro" id="IPR026841">
    <property type="entry name" value="Aur1/Ipt1"/>
</dbReference>
<feature type="transmembrane region" description="Helical" evidence="5">
    <location>
        <begin position="21"/>
        <end position="41"/>
    </location>
</feature>
<dbReference type="RefSeq" id="WP_157341100.1">
    <property type="nucleotide sequence ID" value="NZ_WSEK01000004.1"/>
</dbReference>
<evidence type="ECO:0000256" key="2">
    <source>
        <dbReference type="ARBA" id="ARBA00022692"/>
    </source>
</evidence>
<evidence type="ECO:0000256" key="1">
    <source>
        <dbReference type="ARBA" id="ARBA00004141"/>
    </source>
</evidence>
<name>A0A6L6XSZ2_9ACTN</name>
<keyword evidence="8" id="KW-1185">Reference proteome</keyword>
<comment type="subcellular location">
    <subcellularLocation>
        <location evidence="1">Membrane</location>
        <topology evidence="1">Multi-pass membrane protein</topology>
    </subcellularLocation>
</comment>
<dbReference type="CDD" id="cd03386">
    <property type="entry name" value="PAP2_Aur1_like"/>
    <property type="match status" value="1"/>
</dbReference>
<feature type="transmembrane region" description="Helical" evidence="5">
    <location>
        <begin position="95"/>
        <end position="117"/>
    </location>
</feature>
<proteinExistence type="predicted"/>
<evidence type="ECO:0000313" key="7">
    <source>
        <dbReference type="EMBL" id="MVQ48755.1"/>
    </source>
</evidence>
<organism evidence="7 8">
    <name type="scientific">Nocardioides agri</name>
    <dbReference type="NCBI Taxonomy" id="2682843"/>
    <lineage>
        <taxon>Bacteria</taxon>
        <taxon>Bacillati</taxon>
        <taxon>Actinomycetota</taxon>
        <taxon>Actinomycetes</taxon>
        <taxon>Propionibacteriales</taxon>
        <taxon>Nocardioidaceae</taxon>
        <taxon>Nocardioides</taxon>
    </lineage>
</organism>
<keyword evidence="2 5" id="KW-0812">Transmembrane</keyword>
<dbReference type="SUPFAM" id="SSF48317">
    <property type="entry name" value="Acid phosphatase/Vanadium-dependent haloperoxidase"/>
    <property type="match status" value="1"/>
</dbReference>
<dbReference type="Pfam" id="PF14378">
    <property type="entry name" value="PAP2_3"/>
    <property type="match status" value="1"/>
</dbReference>
<dbReference type="InterPro" id="IPR036938">
    <property type="entry name" value="PAP2/HPO_sf"/>
</dbReference>
<evidence type="ECO:0000313" key="8">
    <source>
        <dbReference type="Proteomes" id="UP000473525"/>
    </source>
</evidence>
<dbReference type="EMBL" id="WSEK01000004">
    <property type="protein sequence ID" value="MVQ48755.1"/>
    <property type="molecule type" value="Genomic_DNA"/>
</dbReference>
<feature type="transmembrane region" description="Helical" evidence="5">
    <location>
        <begin position="191"/>
        <end position="209"/>
    </location>
</feature>
<feature type="transmembrane region" description="Helical" evidence="5">
    <location>
        <begin position="124"/>
        <end position="144"/>
    </location>
</feature>
<dbReference type="PANTHER" id="PTHR31310:SF7">
    <property type="entry name" value="PA-PHOSPHATASE RELATED-FAMILY PROTEIN DDB_G0268928"/>
    <property type="match status" value="1"/>
</dbReference>
<feature type="domain" description="Inositolphosphotransferase Aur1/Ipt1" evidence="6">
    <location>
        <begin position="73"/>
        <end position="255"/>
    </location>
</feature>
<keyword evidence="3 5" id="KW-1133">Transmembrane helix</keyword>
<sequence length="276" mass="29615">MTSRTADPVTERSEHGPVAQLLIAWAPLSAILVAYAVAQWISAPLAGGREGDVNRLGFALHVAGPASVDEAVFGVLPSAWLQERLVDGSTHWYDAVAALVYATHFVSIPLITALVWFRMRDRFAAWLTAVLTFTLVGVTVYVAYPAAPPWLASDRGAVAEVDRISRFGWHYLQLDPIARVSAIGQGDSNPVAAMPSLHAGAALLVAGFLWPAVNRWWRTSLLAYVVLMALALVYTGEHYVVDVVAGWLTAGIALVAAAAARRRTPTAAPAHVEEMT</sequence>
<evidence type="ECO:0000259" key="6">
    <source>
        <dbReference type="Pfam" id="PF14378"/>
    </source>
</evidence>